<feature type="compositionally biased region" description="Polar residues" evidence="12">
    <location>
        <begin position="1209"/>
        <end position="1225"/>
    </location>
</feature>
<dbReference type="InterPro" id="IPR018297">
    <property type="entry name" value="A/G_cyclase_CS"/>
</dbReference>
<evidence type="ECO:0000256" key="5">
    <source>
        <dbReference type="ARBA" id="ARBA00022741"/>
    </source>
</evidence>
<keyword evidence="7 13" id="KW-0472">Membrane</keyword>
<protein>
    <recommendedName>
        <fullName evidence="2">guanylate cyclase</fullName>
        <ecNumber evidence="2">4.6.1.2</ecNumber>
    </recommendedName>
</protein>
<dbReference type="FunFam" id="3.30.70.1230:FF:000028">
    <property type="entry name" value="Guanylate cyclase"/>
    <property type="match status" value="1"/>
</dbReference>
<dbReference type="Gene3D" id="3.30.70.1230">
    <property type="entry name" value="Nucleotide cyclase"/>
    <property type="match status" value="1"/>
</dbReference>
<keyword evidence="10" id="KW-0141">cGMP biosynthesis</keyword>
<feature type="region of interest" description="Disordered" evidence="12">
    <location>
        <begin position="824"/>
        <end position="850"/>
    </location>
</feature>
<proteinExistence type="inferred from homology"/>
<feature type="region of interest" description="Disordered" evidence="12">
    <location>
        <begin position="1388"/>
        <end position="1408"/>
    </location>
</feature>
<evidence type="ECO:0000256" key="12">
    <source>
        <dbReference type="SAM" id="MobiDB-lite"/>
    </source>
</evidence>
<evidence type="ECO:0000256" key="7">
    <source>
        <dbReference type="ARBA" id="ARBA00023136"/>
    </source>
</evidence>
<reference evidence="16" key="1">
    <citation type="submission" date="2025-08" db="UniProtKB">
        <authorList>
            <consortium name="RefSeq"/>
        </authorList>
    </citation>
    <scope>IDENTIFICATION</scope>
    <source>
        <tissue evidence="16">Whole body</tissue>
    </source>
</reference>
<dbReference type="Proteomes" id="UP000504618">
    <property type="component" value="Unplaced"/>
</dbReference>
<evidence type="ECO:0000256" key="8">
    <source>
        <dbReference type="ARBA" id="ARBA00023180"/>
    </source>
</evidence>
<keyword evidence="15" id="KW-1185">Reference proteome</keyword>
<dbReference type="InterPro" id="IPR011645">
    <property type="entry name" value="HNOB_dom_associated"/>
</dbReference>
<keyword evidence="8" id="KW-0325">Glycoprotein</keyword>
<dbReference type="InterPro" id="IPR001054">
    <property type="entry name" value="A/G_cyclase"/>
</dbReference>
<evidence type="ECO:0000313" key="15">
    <source>
        <dbReference type="Proteomes" id="UP000504618"/>
    </source>
</evidence>
<evidence type="ECO:0000256" key="9">
    <source>
        <dbReference type="ARBA" id="ARBA00023239"/>
    </source>
</evidence>
<dbReference type="GO" id="GO:0000166">
    <property type="term" value="F:nucleotide binding"/>
    <property type="evidence" value="ECO:0007669"/>
    <property type="project" value="UniProtKB-KW"/>
</dbReference>
<feature type="compositionally biased region" description="Basic and acidic residues" evidence="12">
    <location>
        <begin position="758"/>
        <end position="768"/>
    </location>
</feature>
<feature type="region of interest" description="Disordered" evidence="12">
    <location>
        <begin position="1171"/>
        <end position="1235"/>
    </location>
</feature>
<dbReference type="GO" id="GO:0004016">
    <property type="term" value="F:adenylate cyclase activity"/>
    <property type="evidence" value="ECO:0007669"/>
    <property type="project" value="TreeGrafter"/>
</dbReference>
<evidence type="ECO:0000256" key="13">
    <source>
        <dbReference type="SAM" id="Phobius"/>
    </source>
</evidence>
<keyword evidence="5" id="KW-0547">Nucleotide-binding</keyword>
<dbReference type="EC" id="4.6.1.2" evidence="2"/>
<dbReference type="Gene3D" id="6.10.250.780">
    <property type="match status" value="1"/>
</dbReference>
<evidence type="ECO:0000259" key="14">
    <source>
        <dbReference type="PROSITE" id="PS50125"/>
    </source>
</evidence>
<dbReference type="GO" id="GO:0004383">
    <property type="term" value="F:guanylate cyclase activity"/>
    <property type="evidence" value="ECO:0007669"/>
    <property type="project" value="UniProtKB-EC"/>
</dbReference>
<dbReference type="PANTHER" id="PTHR11920:SF504">
    <property type="entry name" value="GUANYLATE CYCLASE"/>
    <property type="match status" value="1"/>
</dbReference>
<dbReference type="GO" id="GO:0001653">
    <property type="term" value="F:peptide receptor activity"/>
    <property type="evidence" value="ECO:0007669"/>
    <property type="project" value="TreeGrafter"/>
</dbReference>
<evidence type="ECO:0000256" key="11">
    <source>
        <dbReference type="RuleBase" id="RU000405"/>
    </source>
</evidence>
<dbReference type="GeneID" id="112461227"/>
<sequence>MLSLWGQRFRVGKGGEVQEEGGDKDKEKQRKDEVREASTTCPSFFSIVHAMSPRNGSCVAEVSSVRSLSSDDVSGAKANRKKSCWARATDPAHRRGRRIQLLQMLVLPFIPILALIVQTANTLHDILIYRQEVSDIETQVTIATDLGKMVTRMQLERSEVAFFIYTNGNTLRSNLTQRFAITDQDLHNMSTWPLVSVPRDESKKQTYDVVSKEAFQARLEDFRQKISSEESSISEVMAWYTSVNAAMLDHLTNQIKETDNSGVWRYLIAFKNLLRSIESLGIASVEGINYFGRGLLFGDNYVNYVRHEALGRDLLNAALTYVPSLKKFYDELTRTMPEYDKIKARRDEILRNQRRESSVEDAIAYFDSMATYIDELRKLQRELRHMIRDYVNSTLQDASNKEVAGIAIVVLVLVVSPIIIILMRNAVATIQMYAANLAQKARELKREKRKSDTLLFQMLPPSVAQQLKQTQQVPAEYYEAVTVYFSDIVGFTEIAAENTPLEVVTFLNSIYKLFDARIECYDVYKVETIGDSYMVASGLPVRNGDKHVSEIATMALDLLAASSVFQVPKRPGERLQIRSGAHTGPVVAGIVGSKMPRYCLFGDTVNTASRMESTGEALRIHISLEMKKALDAVGGFKIEHRGLVDVKGKGLMDTYWLECKDGGIARAAELDLPSFFEDVRPVFMRRLREEGRKNRLSTPNLHITPVKAPPQSQSSIESQDSGTYECTRSTTPCPPSYSPASQRSRYSQPNLPTLLISYDRRSGGSPDRRIRMSQPTLNSSLSGINSFNFVGMHRGSAGGRLSYTSLRAASGDNSINEEERLSTPNVHALGGSGSPRGSLTMERSSSRLSQPDVRRFILRQDKRERLSQPTLVTGDYYPGRTQQRLSQPCLSSGGISMHSPSPPPYPLKHKRFGPAVLQASQRDRLSQLDIGAKYRNIKDLGGGGGGGGGGGNLSAAQVKFNRDRFSIPELETQNDLRLIAGTPKQRFSLDSQLAKQRFSLDSQDSCKSRLLPIASSPIFEHQQMKTEELMGLTSDRLKSPTCEGLQSVIVASTSPIFPPGERRFLAPDFPFTGRKPSKSPSPPKSEVFSFAKSARSGKPPPIPVRERMSVPEIRNSSLRRLLDPPARQRHSIAGGLRQSLLSPVKLPEFGTGGRKSPRYSIDDALEKLKRIEKEENRRNQEASERQGIKEQDQQQEKEPKHIQRHYSYTYETPGSDESGSASTLGKLSVGGTPKRKFLESNFDENEQVITTVIETEIPMILPSTPGKYAKKAQAYSSDTPKWIRKYLENESSKVVGRKTSTDKDQIVRSNSRRSSRRKSSLESIEAMTKKPEEKKARSKSASCEERIIKDIAEQKGVRETYVRIVPSSNAQQENRYEVGVETTATSWTKTDGRGLYGDDTDTDDSTSI</sequence>
<feature type="compositionally biased region" description="Polar residues" evidence="12">
    <location>
        <begin position="710"/>
        <end position="731"/>
    </location>
</feature>
<dbReference type="OrthoDB" id="60033at2759"/>
<feature type="transmembrane region" description="Helical" evidence="13">
    <location>
        <begin position="101"/>
        <end position="120"/>
    </location>
</feature>
<feature type="region of interest" description="Disordered" evidence="12">
    <location>
        <begin position="13"/>
        <end position="35"/>
    </location>
</feature>
<dbReference type="GO" id="GO:0005886">
    <property type="term" value="C:plasma membrane"/>
    <property type="evidence" value="ECO:0007669"/>
    <property type="project" value="TreeGrafter"/>
</dbReference>
<feature type="compositionally biased region" description="Polar residues" evidence="12">
    <location>
        <begin position="835"/>
        <end position="849"/>
    </location>
</feature>
<feature type="compositionally biased region" description="Basic and acidic residues" evidence="12">
    <location>
        <begin position="1171"/>
        <end position="1201"/>
    </location>
</feature>
<accession>A0A6J1QMB6</accession>
<dbReference type="Pfam" id="PF08376">
    <property type="entry name" value="NIT"/>
    <property type="match status" value="1"/>
</dbReference>
<feature type="region of interest" description="Disordered" evidence="12">
    <location>
        <begin position="694"/>
        <end position="768"/>
    </location>
</feature>
<keyword evidence="6 13" id="KW-1133">Transmembrane helix</keyword>
<dbReference type="InterPro" id="IPR050401">
    <property type="entry name" value="Cyclic_nucleotide_synthase"/>
</dbReference>
<dbReference type="SMART" id="SM00044">
    <property type="entry name" value="CYCc"/>
    <property type="match status" value="1"/>
</dbReference>
<feature type="compositionally biased region" description="Polar residues" evidence="12">
    <location>
        <begin position="738"/>
        <end position="751"/>
    </location>
</feature>
<gene>
    <name evidence="16" type="primary">LOC112461227</name>
</gene>
<evidence type="ECO:0000256" key="1">
    <source>
        <dbReference type="ARBA" id="ARBA00004479"/>
    </source>
</evidence>
<comment type="subcellular location">
    <subcellularLocation>
        <location evidence="1">Membrane</location>
        <topology evidence="1">Single-pass type I membrane protein</topology>
    </subcellularLocation>
</comment>
<feature type="compositionally biased region" description="Basic and acidic residues" evidence="12">
    <location>
        <begin position="21"/>
        <end position="35"/>
    </location>
</feature>
<dbReference type="PROSITE" id="PS50125">
    <property type="entry name" value="GUANYLATE_CYCLASE_2"/>
    <property type="match status" value="1"/>
</dbReference>
<evidence type="ECO:0000256" key="2">
    <source>
        <dbReference type="ARBA" id="ARBA00012202"/>
    </source>
</evidence>
<dbReference type="InterPro" id="IPR013587">
    <property type="entry name" value="Nitrate/nitrite_sensing"/>
</dbReference>
<feature type="region of interest" description="Disordered" evidence="12">
    <location>
        <begin position="1065"/>
        <end position="1126"/>
    </location>
</feature>
<evidence type="ECO:0000256" key="10">
    <source>
        <dbReference type="ARBA" id="ARBA00023293"/>
    </source>
</evidence>
<evidence type="ECO:0000256" key="4">
    <source>
        <dbReference type="ARBA" id="ARBA00022729"/>
    </source>
</evidence>
<dbReference type="InterPro" id="IPR029787">
    <property type="entry name" value="Nucleotide_cyclase"/>
</dbReference>
<dbReference type="Pfam" id="PF00211">
    <property type="entry name" value="Guanylate_cyc"/>
    <property type="match status" value="1"/>
</dbReference>
<dbReference type="PROSITE" id="PS00452">
    <property type="entry name" value="GUANYLATE_CYCLASE_1"/>
    <property type="match status" value="1"/>
</dbReference>
<dbReference type="PANTHER" id="PTHR11920">
    <property type="entry name" value="GUANYLYL CYCLASE"/>
    <property type="match status" value="1"/>
</dbReference>
<feature type="domain" description="Guanylate cyclase" evidence="14">
    <location>
        <begin position="482"/>
        <end position="612"/>
    </location>
</feature>
<dbReference type="GO" id="GO:0007168">
    <property type="term" value="P:receptor guanylyl cyclase signaling pathway"/>
    <property type="evidence" value="ECO:0007669"/>
    <property type="project" value="TreeGrafter"/>
</dbReference>
<feature type="transmembrane region" description="Helical" evidence="13">
    <location>
        <begin position="403"/>
        <end position="423"/>
    </location>
</feature>
<feature type="region of interest" description="Disordered" evidence="12">
    <location>
        <begin position="1293"/>
        <end position="1343"/>
    </location>
</feature>
<dbReference type="SUPFAM" id="SSF55073">
    <property type="entry name" value="Nucleotide cyclase"/>
    <property type="match status" value="1"/>
</dbReference>
<keyword evidence="3 13" id="KW-0812">Transmembrane</keyword>
<name>A0A6J1QMB6_9HYME</name>
<dbReference type="CDD" id="cd07302">
    <property type="entry name" value="CHD"/>
    <property type="match status" value="1"/>
</dbReference>
<evidence type="ECO:0000256" key="6">
    <source>
        <dbReference type="ARBA" id="ARBA00022989"/>
    </source>
</evidence>
<keyword evidence="4" id="KW-0732">Signal</keyword>
<keyword evidence="9 11" id="KW-0456">Lyase</keyword>
<feature type="compositionally biased region" description="Acidic residues" evidence="12">
    <location>
        <begin position="1398"/>
        <end position="1408"/>
    </location>
</feature>
<dbReference type="GO" id="GO:0035556">
    <property type="term" value="P:intracellular signal transduction"/>
    <property type="evidence" value="ECO:0007669"/>
    <property type="project" value="InterPro"/>
</dbReference>
<organism evidence="15 16">
    <name type="scientific">Temnothorax curvispinosus</name>
    <dbReference type="NCBI Taxonomy" id="300111"/>
    <lineage>
        <taxon>Eukaryota</taxon>
        <taxon>Metazoa</taxon>
        <taxon>Ecdysozoa</taxon>
        <taxon>Arthropoda</taxon>
        <taxon>Hexapoda</taxon>
        <taxon>Insecta</taxon>
        <taxon>Pterygota</taxon>
        <taxon>Neoptera</taxon>
        <taxon>Endopterygota</taxon>
        <taxon>Hymenoptera</taxon>
        <taxon>Apocrita</taxon>
        <taxon>Aculeata</taxon>
        <taxon>Formicoidea</taxon>
        <taxon>Formicidae</taxon>
        <taxon>Myrmicinae</taxon>
        <taxon>Temnothorax</taxon>
    </lineage>
</organism>
<evidence type="ECO:0000313" key="16">
    <source>
        <dbReference type="RefSeq" id="XP_024882161.1"/>
    </source>
</evidence>
<evidence type="ECO:0000256" key="3">
    <source>
        <dbReference type="ARBA" id="ARBA00022692"/>
    </source>
</evidence>
<dbReference type="RefSeq" id="XP_024882161.1">
    <property type="nucleotide sequence ID" value="XM_025026393.1"/>
</dbReference>
<dbReference type="Pfam" id="PF07701">
    <property type="entry name" value="HNOBA"/>
    <property type="match status" value="1"/>
</dbReference>
<comment type="similarity">
    <text evidence="11">Belongs to the adenylyl cyclase class-4/guanylyl cyclase family.</text>
</comment>